<name>A0ABD3P6U2_9STRA</name>
<dbReference type="Proteomes" id="UP001516023">
    <property type="component" value="Unassembled WGS sequence"/>
</dbReference>
<proteinExistence type="predicted"/>
<dbReference type="InterPro" id="IPR005024">
    <property type="entry name" value="Snf7_fam"/>
</dbReference>
<protein>
    <submittedName>
        <fullName evidence="2">Uncharacterized protein</fullName>
    </submittedName>
</protein>
<comment type="caution">
    <text evidence="2">The sequence shown here is derived from an EMBL/GenBank/DDBJ whole genome shotgun (WGS) entry which is preliminary data.</text>
</comment>
<reference evidence="2 3" key="1">
    <citation type="journal article" date="2020" name="G3 (Bethesda)">
        <title>Improved Reference Genome for Cyclotella cryptica CCMP332, a Model for Cell Wall Morphogenesis, Salinity Adaptation, and Lipid Production in Diatoms (Bacillariophyta).</title>
        <authorList>
            <person name="Roberts W.R."/>
            <person name="Downey K.M."/>
            <person name="Ruck E.C."/>
            <person name="Traller J.C."/>
            <person name="Alverson A.J."/>
        </authorList>
    </citation>
    <scope>NUCLEOTIDE SEQUENCE [LARGE SCALE GENOMIC DNA]</scope>
    <source>
        <strain evidence="2 3">CCMP332</strain>
    </source>
</reference>
<feature type="compositionally biased region" description="Basic and acidic residues" evidence="1">
    <location>
        <begin position="9"/>
        <end position="23"/>
    </location>
</feature>
<keyword evidence="3" id="KW-1185">Reference proteome</keyword>
<evidence type="ECO:0000256" key="1">
    <source>
        <dbReference type="SAM" id="MobiDB-lite"/>
    </source>
</evidence>
<dbReference type="Pfam" id="PF03357">
    <property type="entry name" value="Snf7"/>
    <property type="match status" value="1"/>
</dbReference>
<dbReference type="Gene3D" id="6.10.140.1230">
    <property type="match status" value="1"/>
</dbReference>
<feature type="region of interest" description="Disordered" evidence="1">
    <location>
        <begin position="1"/>
        <end position="36"/>
    </location>
</feature>
<organism evidence="2 3">
    <name type="scientific">Cyclotella cryptica</name>
    <dbReference type="NCBI Taxonomy" id="29204"/>
    <lineage>
        <taxon>Eukaryota</taxon>
        <taxon>Sar</taxon>
        <taxon>Stramenopiles</taxon>
        <taxon>Ochrophyta</taxon>
        <taxon>Bacillariophyta</taxon>
        <taxon>Coscinodiscophyceae</taxon>
        <taxon>Thalassiosirophycidae</taxon>
        <taxon>Stephanodiscales</taxon>
        <taxon>Stephanodiscaceae</taxon>
        <taxon>Cyclotella</taxon>
    </lineage>
</organism>
<evidence type="ECO:0000313" key="3">
    <source>
        <dbReference type="Proteomes" id="UP001516023"/>
    </source>
</evidence>
<dbReference type="PANTHER" id="PTHR10476">
    <property type="entry name" value="CHARGED MULTIVESICULAR BODY PROTEIN"/>
    <property type="match status" value="1"/>
</dbReference>
<gene>
    <name evidence="2" type="ORF">HJC23_011093</name>
</gene>
<dbReference type="AlphaFoldDB" id="A0ABD3P6U2"/>
<sequence>MKFFQPKPTPREQAKAAQKETKSTVRTNARQLDRDIRDLDRQEKLLLQQIKARAKSPGVDPATDKGLKSQARQLVQLRKQKEKMFETKAHLNSVGMQATAMASQVSAAMAVGSVTQALGSANAVMDAKKLTATIAEFTKQNETAKMKEELLNDALADAFDESDVEEEADLVTNQVLAELGVELDQKMVGLNAPSRVPEGDEKMSAEEEEALMDALPDLRARLDAL</sequence>
<accession>A0ABD3P6U2</accession>
<evidence type="ECO:0000313" key="2">
    <source>
        <dbReference type="EMBL" id="KAL3783329.1"/>
    </source>
</evidence>
<dbReference type="EMBL" id="JABMIG020000263">
    <property type="protein sequence ID" value="KAL3783329.1"/>
    <property type="molecule type" value="Genomic_DNA"/>
</dbReference>